<feature type="signal peptide" evidence="1">
    <location>
        <begin position="1"/>
        <end position="18"/>
    </location>
</feature>
<geneLocation type="plasmid" evidence="3">
    <name>p2055-IMP</name>
</geneLocation>
<keyword evidence="3" id="KW-0614">Plasmid</keyword>
<dbReference type="SUPFAM" id="SSF56601">
    <property type="entry name" value="beta-lactamase/transpeptidase-like"/>
    <property type="match status" value="1"/>
</dbReference>
<sequence length="260" mass="29267">MKRVIGLFFLIVSNYAFATEWKNSSDIEKLFIDAEVRGTFVLYDVEEDTIIGFDRQRAETRFIPASTYKIPHTLIGLAENAVENVDQVLPYGGEEQPFSSWEKDMSLRDAIPISNVPVYQGLARRITLDRMATNLALIGYGNNQVGAVVDKFWLEGPLAISAVEQTAFLANLAQNKLPYTSKIQDQVREITRLENGDNWALHGKTGWTDTPEPDIGWWVGWVVKQGKVYSFALNIDILEASDAKKRVELGRRSLITLGIL</sequence>
<reference evidence="3" key="1">
    <citation type="submission" date="2018-09" db="EMBL/GenBank/DDBJ databases">
        <authorList>
            <person name="Zhou D."/>
        </authorList>
    </citation>
    <scope>NUCLEOTIDE SEQUENCE</scope>
    <source>
        <strain evidence="3">2055</strain>
        <plasmid evidence="3">p2055-IMP</plasmid>
    </source>
</reference>
<protein>
    <submittedName>
        <fullName evidence="3">Class D beta-lactamase</fullName>
        <ecNumber evidence="3">3.5.2.6</ecNumber>
    </submittedName>
</protein>
<proteinExistence type="predicted"/>
<dbReference type="NCBIfam" id="NF012161">
    <property type="entry name" value="bla_class_D_main"/>
    <property type="match status" value="1"/>
</dbReference>
<name>A0A3G2CDB8_PRORE</name>
<dbReference type="GO" id="GO:0008658">
    <property type="term" value="F:penicillin binding"/>
    <property type="evidence" value="ECO:0007669"/>
    <property type="project" value="InterPro"/>
</dbReference>
<dbReference type="InterPro" id="IPR012338">
    <property type="entry name" value="Beta-lactam/transpept-like"/>
</dbReference>
<dbReference type="RefSeq" id="WP_172693599.1">
    <property type="nucleotide sequence ID" value="NZ_MH882484.1"/>
</dbReference>
<keyword evidence="1" id="KW-0732">Signal</keyword>
<evidence type="ECO:0000313" key="3">
    <source>
        <dbReference type="EMBL" id="AYM50611.1"/>
    </source>
</evidence>
<feature type="domain" description="Penicillin-binding protein transpeptidase" evidence="2">
    <location>
        <begin position="55"/>
        <end position="245"/>
    </location>
</feature>
<keyword evidence="3" id="KW-0378">Hydrolase</keyword>
<accession>A0A3G2CDB8</accession>
<dbReference type="EC" id="3.5.2.6" evidence="3"/>
<organism evidence="3">
    <name type="scientific">Providencia rettgeri</name>
    <dbReference type="NCBI Taxonomy" id="587"/>
    <lineage>
        <taxon>Bacteria</taxon>
        <taxon>Pseudomonadati</taxon>
        <taxon>Pseudomonadota</taxon>
        <taxon>Gammaproteobacteria</taxon>
        <taxon>Enterobacterales</taxon>
        <taxon>Morganellaceae</taxon>
        <taxon>Providencia</taxon>
    </lineage>
</organism>
<evidence type="ECO:0000259" key="2">
    <source>
        <dbReference type="Pfam" id="PF00905"/>
    </source>
</evidence>
<dbReference type="AlphaFoldDB" id="A0A3G2CDB8"/>
<evidence type="ECO:0000256" key="1">
    <source>
        <dbReference type="SAM" id="SignalP"/>
    </source>
</evidence>
<dbReference type="InterPro" id="IPR001460">
    <property type="entry name" value="PCN-bd_Tpept"/>
</dbReference>
<dbReference type="EMBL" id="MH882484">
    <property type="protein sequence ID" value="AYM50611.1"/>
    <property type="molecule type" value="Genomic_DNA"/>
</dbReference>
<dbReference type="Pfam" id="PF00905">
    <property type="entry name" value="Transpeptidase"/>
    <property type="match status" value="1"/>
</dbReference>
<feature type="chain" id="PRO_5018278036" evidence="1">
    <location>
        <begin position="19"/>
        <end position="260"/>
    </location>
</feature>
<dbReference type="Gene3D" id="3.40.710.10">
    <property type="entry name" value="DD-peptidase/beta-lactamase superfamily"/>
    <property type="match status" value="1"/>
</dbReference>
<dbReference type="GO" id="GO:0008800">
    <property type="term" value="F:beta-lactamase activity"/>
    <property type="evidence" value="ECO:0007669"/>
    <property type="project" value="UniProtKB-EC"/>
</dbReference>